<feature type="region of interest" description="Disordered" evidence="1">
    <location>
        <begin position="33"/>
        <end position="63"/>
    </location>
</feature>
<feature type="chain" id="PRO_5045259042" evidence="2">
    <location>
        <begin position="31"/>
        <end position="63"/>
    </location>
</feature>
<evidence type="ECO:0000256" key="2">
    <source>
        <dbReference type="SAM" id="SignalP"/>
    </source>
</evidence>
<name>A0ABV8GS44_9ACTN</name>
<evidence type="ECO:0000313" key="3">
    <source>
        <dbReference type="EMBL" id="MFC4015548.1"/>
    </source>
</evidence>
<dbReference type="EMBL" id="JBHSBI010000046">
    <property type="protein sequence ID" value="MFC4015548.1"/>
    <property type="molecule type" value="Genomic_DNA"/>
</dbReference>
<comment type="caution">
    <text evidence="3">The sequence shown here is derived from an EMBL/GenBank/DDBJ whole genome shotgun (WGS) entry which is preliminary data.</text>
</comment>
<dbReference type="Proteomes" id="UP001595851">
    <property type="component" value="Unassembled WGS sequence"/>
</dbReference>
<dbReference type="RefSeq" id="WP_379535358.1">
    <property type="nucleotide sequence ID" value="NZ_JBHSBI010000046.1"/>
</dbReference>
<sequence>MIFSAKRLRIALPVAVLATAAALTATPAAADNWGTGDGIRTTSGDNWGTGGGIRTASGDDWGT</sequence>
<accession>A0ABV8GS44</accession>
<evidence type="ECO:0000313" key="4">
    <source>
        <dbReference type="Proteomes" id="UP001595851"/>
    </source>
</evidence>
<reference evidence="4" key="1">
    <citation type="journal article" date="2019" name="Int. J. Syst. Evol. Microbiol.">
        <title>The Global Catalogue of Microorganisms (GCM) 10K type strain sequencing project: providing services to taxonomists for standard genome sequencing and annotation.</title>
        <authorList>
            <consortium name="The Broad Institute Genomics Platform"/>
            <consortium name="The Broad Institute Genome Sequencing Center for Infectious Disease"/>
            <person name="Wu L."/>
            <person name="Ma J."/>
        </authorList>
    </citation>
    <scope>NUCLEOTIDE SEQUENCE [LARGE SCALE GENOMIC DNA]</scope>
    <source>
        <strain evidence="4">TBRC 1276</strain>
    </source>
</reference>
<gene>
    <name evidence="3" type="ORF">ACFOY2_50645</name>
</gene>
<keyword evidence="4" id="KW-1185">Reference proteome</keyword>
<organism evidence="3 4">
    <name type="scientific">Nonomuraea purpurea</name>
    <dbReference type="NCBI Taxonomy" id="1849276"/>
    <lineage>
        <taxon>Bacteria</taxon>
        <taxon>Bacillati</taxon>
        <taxon>Actinomycetota</taxon>
        <taxon>Actinomycetes</taxon>
        <taxon>Streptosporangiales</taxon>
        <taxon>Streptosporangiaceae</taxon>
        <taxon>Nonomuraea</taxon>
    </lineage>
</organism>
<feature type="signal peptide" evidence="2">
    <location>
        <begin position="1"/>
        <end position="30"/>
    </location>
</feature>
<protein>
    <submittedName>
        <fullName evidence="3">Uncharacterized protein</fullName>
    </submittedName>
</protein>
<evidence type="ECO:0000256" key="1">
    <source>
        <dbReference type="SAM" id="MobiDB-lite"/>
    </source>
</evidence>
<keyword evidence="2" id="KW-0732">Signal</keyword>
<proteinExistence type="predicted"/>